<reference evidence="1" key="1">
    <citation type="submission" date="2021-06" db="EMBL/GenBank/DDBJ databases">
        <authorList>
            <person name="Kallberg Y."/>
            <person name="Tangrot J."/>
            <person name="Rosling A."/>
        </authorList>
    </citation>
    <scope>NUCLEOTIDE SEQUENCE</scope>
    <source>
        <strain evidence="1">FL130A</strain>
    </source>
</reference>
<gene>
    <name evidence="1" type="ORF">ALEPTO_LOCUS9580</name>
</gene>
<evidence type="ECO:0000313" key="1">
    <source>
        <dbReference type="EMBL" id="CAG8637171.1"/>
    </source>
</evidence>
<comment type="caution">
    <text evidence="1">The sequence shown here is derived from an EMBL/GenBank/DDBJ whole genome shotgun (WGS) entry which is preliminary data.</text>
</comment>
<evidence type="ECO:0000313" key="2">
    <source>
        <dbReference type="Proteomes" id="UP000789508"/>
    </source>
</evidence>
<organism evidence="1 2">
    <name type="scientific">Ambispora leptoticha</name>
    <dbReference type="NCBI Taxonomy" id="144679"/>
    <lineage>
        <taxon>Eukaryota</taxon>
        <taxon>Fungi</taxon>
        <taxon>Fungi incertae sedis</taxon>
        <taxon>Mucoromycota</taxon>
        <taxon>Glomeromycotina</taxon>
        <taxon>Glomeromycetes</taxon>
        <taxon>Archaeosporales</taxon>
        <taxon>Ambisporaceae</taxon>
        <taxon>Ambispora</taxon>
    </lineage>
</organism>
<name>A0A9N9GVD6_9GLOM</name>
<feature type="non-terminal residue" evidence="1">
    <location>
        <position position="1"/>
    </location>
</feature>
<protein>
    <submittedName>
        <fullName evidence="1">13049_t:CDS:1</fullName>
    </submittedName>
</protein>
<accession>A0A9N9GVD6</accession>
<dbReference type="AlphaFoldDB" id="A0A9N9GVD6"/>
<dbReference type="EMBL" id="CAJVPS010007708">
    <property type="protein sequence ID" value="CAG8637171.1"/>
    <property type="molecule type" value="Genomic_DNA"/>
</dbReference>
<dbReference type="Proteomes" id="UP000789508">
    <property type="component" value="Unassembled WGS sequence"/>
</dbReference>
<dbReference type="OrthoDB" id="10381916at2759"/>
<sequence>KSTDEVIIQEGNIVRHNSTGIELVKFYSSELVIKKYGVIYRGKLDPTGFSEEKEFYRCELIREETEGTS</sequence>
<keyword evidence="2" id="KW-1185">Reference proteome</keyword>
<proteinExistence type="predicted"/>